<protein>
    <submittedName>
        <fullName evidence="1">Uncharacterized protein</fullName>
    </submittedName>
</protein>
<dbReference type="KEGG" id="dpx:DAPPUDRAFT_17491"/>
<reference evidence="1 2" key="1">
    <citation type="journal article" date="2011" name="Science">
        <title>The ecoresponsive genome of Daphnia pulex.</title>
        <authorList>
            <person name="Colbourne J.K."/>
            <person name="Pfrender M.E."/>
            <person name="Gilbert D."/>
            <person name="Thomas W.K."/>
            <person name="Tucker A."/>
            <person name="Oakley T.H."/>
            <person name="Tokishita S."/>
            <person name="Aerts A."/>
            <person name="Arnold G.J."/>
            <person name="Basu M.K."/>
            <person name="Bauer D.J."/>
            <person name="Caceres C.E."/>
            <person name="Carmel L."/>
            <person name="Casola C."/>
            <person name="Choi J.H."/>
            <person name="Detter J.C."/>
            <person name="Dong Q."/>
            <person name="Dusheyko S."/>
            <person name="Eads B.D."/>
            <person name="Frohlich T."/>
            <person name="Geiler-Samerotte K.A."/>
            <person name="Gerlach D."/>
            <person name="Hatcher P."/>
            <person name="Jogdeo S."/>
            <person name="Krijgsveld J."/>
            <person name="Kriventseva E.V."/>
            <person name="Kultz D."/>
            <person name="Laforsch C."/>
            <person name="Lindquist E."/>
            <person name="Lopez J."/>
            <person name="Manak J.R."/>
            <person name="Muller J."/>
            <person name="Pangilinan J."/>
            <person name="Patwardhan R.P."/>
            <person name="Pitluck S."/>
            <person name="Pritham E.J."/>
            <person name="Rechtsteiner A."/>
            <person name="Rho M."/>
            <person name="Rogozin I.B."/>
            <person name="Sakarya O."/>
            <person name="Salamov A."/>
            <person name="Schaack S."/>
            <person name="Shapiro H."/>
            <person name="Shiga Y."/>
            <person name="Skalitzky C."/>
            <person name="Smith Z."/>
            <person name="Souvorov A."/>
            <person name="Sung W."/>
            <person name="Tang Z."/>
            <person name="Tsuchiya D."/>
            <person name="Tu H."/>
            <person name="Vos H."/>
            <person name="Wang M."/>
            <person name="Wolf Y.I."/>
            <person name="Yamagata H."/>
            <person name="Yamada T."/>
            <person name="Ye Y."/>
            <person name="Shaw J.R."/>
            <person name="Andrews J."/>
            <person name="Crease T.J."/>
            <person name="Tang H."/>
            <person name="Lucas S.M."/>
            <person name="Robertson H.M."/>
            <person name="Bork P."/>
            <person name="Koonin E.V."/>
            <person name="Zdobnov E.M."/>
            <person name="Grigoriev I.V."/>
            <person name="Lynch M."/>
            <person name="Boore J.L."/>
        </authorList>
    </citation>
    <scope>NUCLEOTIDE SEQUENCE [LARGE SCALE GENOMIC DNA]</scope>
</reference>
<sequence>LTFELDDVFLRTDATFRNQVHKNHHKGRSPLLHLKINLISSFPLDYMHLVFLGVFKRL</sequence>
<gene>
    <name evidence="1" type="ORF">DAPPUDRAFT_17491</name>
</gene>
<proteinExistence type="predicted"/>
<dbReference type="HOGENOM" id="CLU_004416_2_3_1"/>
<dbReference type="EMBL" id="GL732586">
    <property type="protein sequence ID" value="EFX74071.1"/>
    <property type="molecule type" value="Genomic_DNA"/>
</dbReference>
<keyword evidence="2" id="KW-1185">Reference proteome</keyword>
<dbReference type="Proteomes" id="UP000000305">
    <property type="component" value="Unassembled WGS sequence"/>
</dbReference>
<evidence type="ECO:0000313" key="2">
    <source>
        <dbReference type="Proteomes" id="UP000000305"/>
    </source>
</evidence>
<dbReference type="OrthoDB" id="6348118at2759"/>
<dbReference type="PhylomeDB" id="E9H2H0"/>
<dbReference type="AlphaFoldDB" id="E9H2H0"/>
<feature type="non-terminal residue" evidence="1">
    <location>
        <position position="58"/>
    </location>
</feature>
<evidence type="ECO:0000313" key="1">
    <source>
        <dbReference type="EMBL" id="EFX74071.1"/>
    </source>
</evidence>
<dbReference type="InParanoid" id="E9H2H0"/>
<name>E9H2H0_DAPPU</name>
<organism evidence="1 2">
    <name type="scientific">Daphnia pulex</name>
    <name type="common">Water flea</name>
    <dbReference type="NCBI Taxonomy" id="6669"/>
    <lineage>
        <taxon>Eukaryota</taxon>
        <taxon>Metazoa</taxon>
        <taxon>Ecdysozoa</taxon>
        <taxon>Arthropoda</taxon>
        <taxon>Crustacea</taxon>
        <taxon>Branchiopoda</taxon>
        <taxon>Diplostraca</taxon>
        <taxon>Cladocera</taxon>
        <taxon>Anomopoda</taxon>
        <taxon>Daphniidae</taxon>
        <taxon>Daphnia</taxon>
    </lineage>
</organism>
<feature type="non-terminal residue" evidence="1">
    <location>
        <position position="1"/>
    </location>
</feature>
<accession>E9H2H0</accession>